<accession>A0A1I7XRT0</accession>
<evidence type="ECO:0000313" key="2">
    <source>
        <dbReference type="WBParaSite" id="Hba_20523"/>
    </source>
</evidence>
<evidence type="ECO:0000313" key="1">
    <source>
        <dbReference type="Proteomes" id="UP000095283"/>
    </source>
</evidence>
<sequence>MSVDVAEILENAKKEQQMEVTFDDDVSLSLLSYDSQSSICDTSPGEGLQNRRKSNHQIDFCDLHDTLRTAEKFMDSDEFKIIFEDRVTINGQWEKMCFCCTTAERKGKFLLCICIYVSIYNGCF</sequence>
<organism evidence="1 2">
    <name type="scientific">Heterorhabditis bacteriophora</name>
    <name type="common">Entomopathogenic nematode worm</name>
    <dbReference type="NCBI Taxonomy" id="37862"/>
    <lineage>
        <taxon>Eukaryota</taxon>
        <taxon>Metazoa</taxon>
        <taxon>Ecdysozoa</taxon>
        <taxon>Nematoda</taxon>
        <taxon>Chromadorea</taxon>
        <taxon>Rhabditida</taxon>
        <taxon>Rhabditina</taxon>
        <taxon>Rhabditomorpha</taxon>
        <taxon>Strongyloidea</taxon>
        <taxon>Heterorhabditidae</taxon>
        <taxon>Heterorhabditis</taxon>
    </lineage>
</organism>
<proteinExistence type="predicted"/>
<protein>
    <submittedName>
        <fullName evidence="2">Phospholipid scramblase</fullName>
    </submittedName>
</protein>
<dbReference type="Proteomes" id="UP000095283">
    <property type="component" value="Unplaced"/>
</dbReference>
<dbReference type="WBParaSite" id="Hba_20523">
    <property type="protein sequence ID" value="Hba_20523"/>
    <property type="gene ID" value="Hba_20523"/>
</dbReference>
<reference evidence="2" key="1">
    <citation type="submission" date="2016-11" db="UniProtKB">
        <authorList>
            <consortium name="WormBaseParasite"/>
        </authorList>
    </citation>
    <scope>IDENTIFICATION</scope>
</reference>
<name>A0A1I7XRT0_HETBA</name>
<dbReference type="AlphaFoldDB" id="A0A1I7XRT0"/>
<keyword evidence="1" id="KW-1185">Reference proteome</keyword>